<keyword evidence="2" id="KW-1185">Reference proteome</keyword>
<reference evidence="1 2" key="1">
    <citation type="submission" date="2022-11" db="EMBL/GenBank/DDBJ databases">
        <title>Minimal conservation of predation-associated metabolite biosynthetic gene clusters underscores biosynthetic potential of Myxococcota including descriptions for ten novel species: Archangium lansinium sp. nov., Myxococcus landrumus sp. nov., Nannocystis bai.</title>
        <authorList>
            <person name="Ahearne A."/>
            <person name="Stevens C."/>
            <person name="Dowd S."/>
        </authorList>
    </citation>
    <scope>NUCLEOTIDE SEQUENCE [LARGE SCALE GENOMIC DNA]</scope>
    <source>
        <strain evidence="1 2">NCELM</strain>
    </source>
</reference>
<dbReference type="EMBL" id="JAQNDN010000019">
    <property type="protein sequence ID" value="MDC0672119.1"/>
    <property type="molecule type" value="Genomic_DNA"/>
</dbReference>
<dbReference type="RefSeq" id="WP_272003357.1">
    <property type="nucleotide sequence ID" value="NZ_JAQNDN010000019.1"/>
</dbReference>
<proteinExistence type="predicted"/>
<organism evidence="1 2">
    <name type="scientific">Nannocystis radixulma</name>
    <dbReference type="NCBI Taxonomy" id="2995305"/>
    <lineage>
        <taxon>Bacteria</taxon>
        <taxon>Pseudomonadati</taxon>
        <taxon>Myxococcota</taxon>
        <taxon>Polyangia</taxon>
        <taxon>Nannocystales</taxon>
        <taxon>Nannocystaceae</taxon>
        <taxon>Nannocystis</taxon>
    </lineage>
</organism>
<protein>
    <submittedName>
        <fullName evidence="1">Uncharacterized protein</fullName>
    </submittedName>
</protein>
<sequence>MPRAPHPCTRSLYRREPVPLRAAPLAFVAEAALLDAVFPTVRTGDTSSRLAH</sequence>
<evidence type="ECO:0000313" key="2">
    <source>
        <dbReference type="Proteomes" id="UP001217838"/>
    </source>
</evidence>
<evidence type="ECO:0000313" key="1">
    <source>
        <dbReference type="EMBL" id="MDC0672119.1"/>
    </source>
</evidence>
<gene>
    <name evidence="1" type="ORF">POL58_30510</name>
</gene>
<comment type="caution">
    <text evidence="1">The sequence shown here is derived from an EMBL/GenBank/DDBJ whole genome shotgun (WGS) entry which is preliminary data.</text>
</comment>
<accession>A0ABT5BF28</accession>
<name>A0ABT5BF28_9BACT</name>
<dbReference type="Proteomes" id="UP001217838">
    <property type="component" value="Unassembled WGS sequence"/>
</dbReference>